<dbReference type="Proteomes" id="UP000887566">
    <property type="component" value="Unplaced"/>
</dbReference>
<evidence type="ECO:0000313" key="3">
    <source>
        <dbReference type="WBParaSite" id="PSAMB.scaffold3204size19272.g20681.t1"/>
    </source>
</evidence>
<proteinExistence type="predicted"/>
<evidence type="ECO:0000256" key="1">
    <source>
        <dbReference type="SAM" id="SignalP"/>
    </source>
</evidence>
<dbReference type="AlphaFoldDB" id="A0A914W736"/>
<dbReference type="WBParaSite" id="PSAMB.scaffold3204size19272.g20681.t1">
    <property type="protein sequence ID" value="PSAMB.scaffold3204size19272.g20681.t1"/>
    <property type="gene ID" value="PSAMB.scaffold3204size19272.g20681"/>
</dbReference>
<feature type="chain" id="PRO_5037562586" evidence="1">
    <location>
        <begin position="33"/>
        <end position="227"/>
    </location>
</feature>
<organism evidence="2 3">
    <name type="scientific">Plectus sambesii</name>
    <dbReference type="NCBI Taxonomy" id="2011161"/>
    <lineage>
        <taxon>Eukaryota</taxon>
        <taxon>Metazoa</taxon>
        <taxon>Ecdysozoa</taxon>
        <taxon>Nematoda</taxon>
        <taxon>Chromadorea</taxon>
        <taxon>Plectida</taxon>
        <taxon>Plectina</taxon>
        <taxon>Plectoidea</taxon>
        <taxon>Plectidae</taxon>
        <taxon>Plectus</taxon>
    </lineage>
</organism>
<sequence length="227" mass="24518">MWRSNDLISSDRITFLARFLAIIVLLWTEASASESGNTVHKRQVSWNRGYGGYGGYGYYPWNNGANGYYAKSVSFPGTQTGGAFNGIVGSQNGYGPNVWDRNTGAGNINNVGGMVGVGNQYLVNVAGGSFAGPRYGYGYGYGYGYPNGQNSPYGSFGYGGYGQNIYPSPSTYSNNACSLCDRFNSRRSNTINNSISIKICTNDDIFCNDYIDASASIRDIILSIENC</sequence>
<name>A0A914W736_9BILA</name>
<keyword evidence="1" id="KW-0732">Signal</keyword>
<accession>A0A914W736</accession>
<feature type="signal peptide" evidence="1">
    <location>
        <begin position="1"/>
        <end position="32"/>
    </location>
</feature>
<keyword evidence="2" id="KW-1185">Reference proteome</keyword>
<reference evidence="3" key="1">
    <citation type="submission" date="2022-11" db="UniProtKB">
        <authorList>
            <consortium name="WormBaseParasite"/>
        </authorList>
    </citation>
    <scope>IDENTIFICATION</scope>
</reference>
<protein>
    <submittedName>
        <fullName evidence="3">Uncharacterized protein</fullName>
    </submittedName>
</protein>
<evidence type="ECO:0000313" key="2">
    <source>
        <dbReference type="Proteomes" id="UP000887566"/>
    </source>
</evidence>